<organism evidence="8 9">
    <name type="scientific">Acetobacteroides hydrogenigenes</name>
    <dbReference type="NCBI Taxonomy" id="979970"/>
    <lineage>
        <taxon>Bacteria</taxon>
        <taxon>Pseudomonadati</taxon>
        <taxon>Bacteroidota</taxon>
        <taxon>Bacteroidia</taxon>
        <taxon>Bacteroidales</taxon>
        <taxon>Rikenellaceae</taxon>
        <taxon>Acetobacteroides</taxon>
    </lineage>
</organism>
<keyword evidence="7" id="KW-1133">Transmembrane helix</keyword>
<feature type="transmembrane region" description="Helical" evidence="7">
    <location>
        <begin position="21"/>
        <end position="47"/>
    </location>
</feature>
<sequence>MEETSRKAWNGKSRGGSFGHLFFILVIKYLGIRAAYFHLLFVVPYFVPFAPKATKAMWRYNRHILKYGKLKAGWMILVSYYRFGQTIIDKVAILNGMANRYKFDFDNYEEFLSVLNSGEGVTIIGAHVGSWEVGAPFFDHYGRKINIVMYDAEYQKIKAAIEKHGGDKNYKVIPLTEDSLESIIRIKAAVNAKEYVCFQGDRYMSDKNVITASFMGADAKFPSGPFLVASRLRVPVVFYFAMREKSWKYRFYFKVAAPVARTATRKPEELLFEQYKKELEAIVSRYPQQWYNFYQFWN</sequence>
<keyword evidence="6 8" id="KW-0012">Acyltransferase</keyword>
<evidence type="ECO:0000256" key="7">
    <source>
        <dbReference type="SAM" id="Phobius"/>
    </source>
</evidence>
<dbReference type="AlphaFoldDB" id="A0A4R2E4U1"/>
<dbReference type="GO" id="GO:0005886">
    <property type="term" value="C:plasma membrane"/>
    <property type="evidence" value="ECO:0007669"/>
    <property type="project" value="UniProtKB-SubCell"/>
</dbReference>
<keyword evidence="4 8" id="KW-0808">Transferase</keyword>
<keyword evidence="3" id="KW-0997">Cell inner membrane</keyword>
<dbReference type="RefSeq" id="WP_131840299.1">
    <property type="nucleotide sequence ID" value="NZ_SLWB01000017.1"/>
</dbReference>
<evidence type="ECO:0000256" key="1">
    <source>
        <dbReference type="ARBA" id="ARBA00004533"/>
    </source>
</evidence>
<dbReference type="Pfam" id="PF03279">
    <property type="entry name" value="Lip_A_acyltrans"/>
    <property type="match status" value="1"/>
</dbReference>
<accession>A0A4R2E4U1</accession>
<reference evidence="8 9" key="1">
    <citation type="submission" date="2019-03" db="EMBL/GenBank/DDBJ databases">
        <title>Genomic Encyclopedia of Archaeal and Bacterial Type Strains, Phase II (KMG-II): from individual species to whole genera.</title>
        <authorList>
            <person name="Goeker M."/>
        </authorList>
    </citation>
    <scope>NUCLEOTIDE SEQUENCE [LARGE SCALE GENOMIC DNA]</scope>
    <source>
        <strain evidence="8 9">RL-C</strain>
    </source>
</reference>
<evidence type="ECO:0000256" key="6">
    <source>
        <dbReference type="ARBA" id="ARBA00023315"/>
    </source>
</evidence>
<dbReference type="GO" id="GO:0016746">
    <property type="term" value="F:acyltransferase activity"/>
    <property type="evidence" value="ECO:0007669"/>
    <property type="project" value="UniProtKB-KW"/>
</dbReference>
<evidence type="ECO:0000256" key="3">
    <source>
        <dbReference type="ARBA" id="ARBA00022519"/>
    </source>
</evidence>
<dbReference type="EMBL" id="SLWB01000017">
    <property type="protein sequence ID" value="TCN62893.1"/>
    <property type="molecule type" value="Genomic_DNA"/>
</dbReference>
<evidence type="ECO:0000313" key="9">
    <source>
        <dbReference type="Proteomes" id="UP000294830"/>
    </source>
</evidence>
<evidence type="ECO:0000256" key="5">
    <source>
        <dbReference type="ARBA" id="ARBA00023136"/>
    </source>
</evidence>
<evidence type="ECO:0000256" key="2">
    <source>
        <dbReference type="ARBA" id="ARBA00022475"/>
    </source>
</evidence>
<evidence type="ECO:0000256" key="4">
    <source>
        <dbReference type="ARBA" id="ARBA00022679"/>
    </source>
</evidence>
<comment type="subcellular location">
    <subcellularLocation>
        <location evidence="1">Cell inner membrane</location>
    </subcellularLocation>
</comment>
<name>A0A4R2E4U1_9BACT</name>
<dbReference type="CDD" id="cd07984">
    <property type="entry name" value="LPLAT_LABLAT-like"/>
    <property type="match status" value="1"/>
</dbReference>
<keyword evidence="7" id="KW-0812">Transmembrane</keyword>
<gene>
    <name evidence="8" type="ORF">CLV25_11728</name>
</gene>
<keyword evidence="5 7" id="KW-0472">Membrane</keyword>
<keyword evidence="2" id="KW-1003">Cell membrane</keyword>
<proteinExistence type="predicted"/>
<dbReference type="OrthoDB" id="9808633at2"/>
<dbReference type="InterPro" id="IPR004960">
    <property type="entry name" value="LipA_acyltrans"/>
</dbReference>
<evidence type="ECO:0000313" key="8">
    <source>
        <dbReference type="EMBL" id="TCN62893.1"/>
    </source>
</evidence>
<dbReference type="PANTHER" id="PTHR30606">
    <property type="entry name" value="LIPID A BIOSYNTHESIS LAUROYL ACYLTRANSFERASE"/>
    <property type="match status" value="1"/>
</dbReference>
<dbReference type="Proteomes" id="UP000294830">
    <property type="component" value="Unassembled WGS sequence"/>
</dbReference>
<dbReference type="PANTHER" id="PTHR30606:SF10">
    <property type="entry name" value="PHOSPHATIDYLINOSITOL MANNOSIDE ACYLTRANSFERASE"/>
    <property type="match status" value="1"/>
</dbReference>
<keyword evidence="9" id="KW-1185">Reference proteome</keyword>
<protein>
    <submittedName>
        <fullName evidence="8">Putative LPLAT superfamily acyltransferase</fullName>
    </submittedName>
</protein>
<dbReference type="GO" id="GO:0009247">
    <property type="term" value="P:glycolipid biosynthetic process"/>
    <property type="evidence" value="ECO:0007669"/>
    <property type="project" value="UniProtKB-ARBA"/>
</dbReference>
<comment type="caution">
    <text evidence="8">The sequence shown here is derived from an EMBL/GenBank/DDBJ whole genome shotgun (WGS) entry which is preliminary data.</text>
</comment>